<dbReference type="SUPFAM" id="SSF141868">
    <property type="entry name" value="EAL domain-like"/>
    <property type="match status" value="1"/>
</dbReference>
<dbReference type="InterPro" id="IPR043128">
    <property type="entry name" value="Rev_trsase/Diguanyl_cyclase"/>
</dbReference>
<evidence type="ECO:0000259" key="4">
    <source>
        <dbReference type="PROSITE" id="PS50887"/>
    </source>
</evidence>
<keyword evidence="6" id="KW-1185">Reference proteome</keyword>
<feature type="domain" description="PAS" evidence="1">
    <location>
        <begin position="383"/>
        <end position="453"/>
    </location>
</feature>
<evidence type="ECO:0000259" key="2">
    <source>
        <dbReference type="PROSITE" id="PS50113"/>
    </source>
</evidence>
<evidence type="ECO:0000313" key="6">
    <source>
        <dbReference type="Proteomes" id="UP000535511"/>
    </source>
</evidence>
<feature type="domain" description="PAS" evidence="1">
    <location>
        <begin position="133"/>
        <end position="203"/>
    </location>
</feature>
<dbReference type="InterPro" id="IPR013655">
    <property type="entry name" value="PAS_fold_3"/>
</dbReference>
<dbReference type="SMART" id="SM00052">
    <property type="entry name" value="EAL"/>
    <property type="match status" value="1"/>
</dbReference>
<feature type="domain" description="PAC" evidence="2">
    <location>
        <begin position="330"/>
        <end position="382"/>
    </location>
</feature>
<proteinExistence type="predicted"/>
<dbReference type="Pfam" id="PF00990">
    <property type="entry name" value="GGDEF"/>
    <property type="match status" value="1"/>
</dbReference>
<dbReference type="CDD" id="cd01948">
    <property type="entry name" value="EAL"/>
    <property type="match status" value="1"/>
</dbReference>
<feature type="domain" description="GGDEF" evidence="4">
    <location>
        <begin position="658"/>
        <end position="788"/>
    </location>
</feature>
<dbReference type="NCBIfam" id="TIGR00254">
    <property type="entry name" value="GGDEF"/>
    <property type="match status" value="1"/>
</dbReference>
<evidence type="ECO:0000313" key="5">
    <source>
        <dbReference type="EMBL" id="NYD42859.1"/>
    </source>
</evidence>
<dbReference type="Proteomes" id="UP000535511">
    <property type="component" value="Unassembled WGS sequence"/>
</dbReference>
<dbReference type="EMBL" id="JACCBG010000001">
    <property type="protein sequence ID" value="NYD42859.1"/>
    <property type="molecule type" value="Genomic_DNA"/>
</dbReference>
<dbReference type="InterPro" id="IPR000160">
    <property type="entry name" value="GGDEF_dom"/>
</dbReference>
<dbReference type="GO" id="GO:0006355">
    <property type="term" value="P:regulation of DNA-templated transcription"/>
    <property type="evidence" value="ECO:0007669"/>
    <property type="project" value="InterPro"/>
</dbReference>
<dbReference type="InterPro" id="IPR001610">
    <property type="entry name" value="PAC"/>
</dbReference>
<dbReference type="InterPro" id="IPR029787">
    <property type="entry name" value="Nucleotide_cyclase"/>
</dbReference>
<dbReference type="PROSITE" id="PS50887">
    <property type="entry name" value="GGDEF"/>
    <property type="match status" value="1"/>
</dbReference>
<dbReference type="InterPro" id="IPR001633">
    <property type="entry name" value="EAL_dom"/>
</dbReference>
<dbReference type="Pfam" id="PF00989">
    <property type="entry name" value="PAS"/>
    <property type="match status" value="2"/>
</dbReference>
<organism evidence="5 6">
    <name type="scientific">Nocardioides panaciterrulae</name>
    <dbReference type="NCBI Taxonomy" id="661492"/>
    <lineage>
        <taxon>Bacteria</taxon>
        <taxon>Bacillati</taxon>
        <taxon>Actinomycetota</taxon>
        <taxon>Actinomycetes</taxon>
        <taxon>Propionibacteriales</taxon>
        <taxon>Nocardioidaceae</taxon>
        <taxon>Nocardioides</taxon>
    </lineage>
</organism>
<dbReference type="SMART" id="SM00091">
    <property type="entry name" value="PAS"/>
    <property type="match status" value="5"/>
</dbReference>
<feature type="domain" description="PAS" evidence="1">
    <location>
        <begin position="258"/>
        <end position="313"/>
    </location>
</feature>
<comment type="caution">
    <text evidence="5">The sequence shown here is derived from an EMBL/GenBank/DDBJ whole genome shotgun (WGS) entry which is preliminary data.</text>
</comment>
<protein>
    <submittedName>
        <fullName evidence="5">Diguanylate cyclase (GGDEF)-like protein/PAS domain S-box-containing protein</fullName>
    </submittedName>
</protein>
<feature type="domain" description="PAS" evidence="1">
    <location>
        <begin position="507"/>
        <end position="544"/>
    </location>
</feature>
<dbReference type="SUPFAM" id="SSF55073">
    <property type="entry name" value="Nucleotide cyclase"/>
    <property type="match status" value="1"/>
</dbReference>
<dbReference type="Pfam" id="PF00563">
    <property type="entry name" value="EAL"/>
    <property type="match status" value="1"/>
</dbReference>
<dbReference type="RefSeq" id="WP_179664442.1">
    <property type="nucleotide sequence ID" value="NZ_JACCBG010000001.1"/>
</dbReference>
<evidence type="ECO:0000259" key="3">
    <source>
        <dbReference type="PROSITE" id="PS50883"/>
    </source>
</evidence>
<dbReference type="NCBIfam" id="TIGR00229">
    <property type="entry name" value="sensory_box"/>
    <property type="match status" value="4"/>
</dbReference>
<dbReference type="InterPro" id="IPR035919">
    <property type="entry name" value="EAL_sf"/>
</dbReference>
<dbReference type="InterPro" id="IPR000014">
    <property type="entry name" value="PAS"/>
</dbReference>
<dbReference type="InterPro" id="IPR013656">
    <property type="entry name" value="PAS_4"/>
</dbReference>
<dbReference type="PANTHER" id="PTHR44757:SF2">
    <property type="entry name" value="BIOFILM ARCHITECTURE MAINTENANCE PROTEIN MBAA"/>
    <property type="match status" value="1"/>
</dbReference>
<dbReference type="SUPFAM" id="SSF55785">
    <property type="entry name" value="PYP-like sensor domain (PAS domain)"/>
    <property type="match status" value="5"/>
</dbReference>
<dbReference type="PROSITE" id="PS50883">
    <property type="entry name" value="EAL"/>
    <property type="match status" value="1"/>
</dbReference>
<dbReference type="Gene3D" id="3.30.70.270">
    <property type="match status" value="1"/>
</dbReference>
<dbReference type="InterPro" id="IPR000700">
    <property type="entry name" value="PAS-assoc_C"/>
</dbReference>
<dbReference type="Gene3D" id="3.20.20.450">
    <property type="entry name" value="EAL domain"/>
    <property type="match status" value="1"/>
</dbReference>
<dbReference type="Gene3D" id="3.30.450.20">
    <property type="entry name" value="PAS domain"/>
    <property type="match status" value="5"/>
</dbReference>
<name>A0A7Y9E7W7_9ACTN</name>
<gene>
    <name evidence="5" type="ORF">BJZ21_002942</name>
</gene>
<dbReference type="InterPro" id="IPR013767">
    <property type="entry name" value="PAS_fold"/>
</dbReference>
<dbReference type="SMART" id="SM00267">
    <property type="entry name" value="GGDEF"/>
    <property type="match status" value="1"/>
</dbReference>
<dbReference type="PROSITE" id="PS50112">
    <property type="entry name" value="PAS"/>
    <property type="match status" value="4"/>
</dbReference>
<dbReference type="InterPro" id="IPR035965">
    <property type="entry name" value="PAS-like_dom_sf"/>
</dbReference>
<dbReference type="PROSITE" id="PS50113">
    <property type="entry name" value="PAC"/>
    <property type="match status" value="2"/>
</dbReference>
<accession>A0A7Y9E7W7</accession>
<dbReference type="PANTHER" id="PTHR44757">
    <property type="entry name" value="DIGUANYLATE CYCLASE DGCP"/>
    <property type="match status" value="1"/>
</dbReference>
<feature type="domain" description="PAC" evidence="2">
    <location>
        <begin position="577"/>
        <end position="629"/>
    </location>
</feature>
<dbReference type="AlphaFoldDB" id="A0A7Y9E7W7"/>
<dbReference type="CDD" id="cd00130">
    <property type="entry name" value="PAS"/>
    <property type="match status" value="5"/>
</dbReference>
<sequence length="1064" mass="113789">MHAHDALLATSTGSGLVRTVVETSLPAASLALDGHLVDANDALCRLVGRRRDELVGCDLRALSAYPTDAQRGRRALAAARAGTPCGGFTQRWSVGDGRPTLRMRLVWTLVRDARGAPESLLVLCLDEARETAGARFWEALLAESADPAWTADEHGVLLTATPATVRHVGRPLDALLGSSVLELAHPEDRAALRDAWARLLRGSGQEVLEFRLADARRGWSLVRQVLTDHRGDPEVAASVGNAHDVQELREAERAQGLAASRIRTLFDRSPVPQLLWDRSGRLTAVNAALCTLVDRTETELVGRPARELLHRSDPGGADALDGLLPGSGGLVCERVLERRDGRGVPAVVSGTVLHDRTGRATGVVASVQDLPALREVEARRDRQESFFLALAQRAGDLAVVTDPAGLVVYVSPAAAALAGRAAEDVPGTLGGGLLHPDARRPVAVALARVLRRGGSAGVPLRIRDAHGAWHWLEATATNLLDTAVGGVLWNLRDVDDRVRAEAALRASESRYRAIADNAEEGLCVFTPDGRSVYVNARLREMLGLDGVRLGDRCLVELLDADGRLAAGATPTPERRPQRYEVEYFHPDGRRRTLRVSAAPLDDAGGASEGSLAMVSDVTDARRLEDELRRAALHDSLTGLPNRALLFDRLERALVRETGATAVLLVDLDRFKIVNDVWGHVAGDELLVHVATRLQAVVRPTDTVARFADDEFLVVCESVDQEEACELARAVQHTLASPYRVSEGEVTLTASVGVATSPAATVEELLNHADIALHAAKSAGGHAVRAFDAVLAADAAERQRLGGDLRRALEDDELTLHHQPVVDLATGRVIGTEALARWTHPVHGVVTPDRFVPVAEQVGLAPQLDRWALRRALADARELRASGAMGPDSYVAVNFSARTLGDPELDRWIATTVAEAGFEPAHVLVEVTESAIMADTTTAVGVLTRLRERGFPIAVDDFGTGHSSLAYLRSLPLSVLKIDRSFVAEIATDPSALAIAASIVDLARAVGLTVVAEGVETEQHAELLQGLGCEAAQGWLWSKAVPCAEAVATGALTRRYELPGTAATR</sequence>
<dbReference type="InterPro" id="IPR052155">
    <property type="entry name" value="Biofilm_reg_signaling"/>
</dbReference>
<dbReference type="CDD" id="cd01949">
    <property type="entry name" value="GGDEF"/>
    <property type="match status" value="1"/>
</dbReference>
<dbReference type="Pfam" id="PF08447">
    <property type="entry name" value="PAS_3"/>
    <property type="match status" value="1"/>
</dbReference>
<dbReference type="Pfam" id="PF08448">
    <property type="entry name" value="PAS_4"/>
    <property type="match status" value="2"/>
</dbReference>
<feature type="domain" description="EAL" evidence="3">
    <location>
        <begin position="797"/>
        <end position="1053"/>
    </location>
</feature>
<dbReference type="SMART" id="SM00086">
    <property type="entry name" value="PAC"/>
    <property type="match status" value="3"/>
</dbReference>
<reference evidence="5 6" key="1">
    <citation type="submission" date="2020-07" db="EMBL/GenBank/DDBJ databases">
        <title>Sequencing the genomes of 1000 actinobacteria strains.</title>
        <authorList>
            <person name="Klenk H.-P."/>
        </authorList>
    </citation>
    <scope>NUCLEOTIDE SEQUENCE [LARGE SCALE GENOMIC DNA]</scope>
    <source>
        <strain evidence="5 6">DSM 21350</strain>
    </source>
</reference>
<evidence type="ECO:0000259" key="1">
    <source>
        <dbReference type="PROSITE" id="PS50112"/>
    </source>
</evidence>